<dbReference type="GO" id="GO:0016616">
    <property type="term" value="F:oxidoreductase activity, acting on the CH-OH group of donors, NAD or NADP as acceptor"/>
    <property type="evidence" value="ECO:0007669"/>
    <property type="project" value="TreeGrafter"/>
</dbReference>
<dbReference type="RefSeq" id="WP_169503191.1">
    <property type="nucleotide sequence ID" value="NZ_JABBPN010000001.1"/>
</dbReference>
<dbReference type="Pfam" id="PF00106">
    <property type="entry name" value="adh_short"/>
    <property type="match status" value="1"/>
</dbReference>
<name>A0A848M169_PAELE</name>
<gene>
    <name evidence="1" type="ORF">HII30_01720</name>
</gene>
<dbReference type="InterPro" id="IPR002347">
    <property type="entry name" value="SDR_fam"/>
</dbReference>
<comment type="caution">
    <text evidence="1">The sequence shown here is derived from an EMBL/GenBank/DDBJ whole genome shotgun (WGS) entry which is preliminary data.</text>
</comment>
<dbReference type="Proteomes" id="UP000565468">
    <property type="component" value="Unassembled WGS sequence"/>
</dbReference>
<dbReference type="SUPFAM" id="SSF51735">
    <property type="entry name" value="NAD(P)-binding Rossmann-fold domains"/>
    <property type="match status" value="1"/>
</dbReference>
<dbReference type="AlphaFoldDB" id="A0A848M169"/>
<organism evidence="1 2">
    <name type="scientific">Paenibacillus lemnae</name>
    <dbReference type="NCBI Taxonomy" id="1330551"/>
    <lineage>
        <taxon>Bacteria</taxon>
        <taxon>Bacillati</taxon>
        <taxon>Bacillota</taxon>
        <taxon>Bacilli</taxon>
        <taxon>Bacillales</taxon>
        <taxon>Paenibacillaceae</taxon>
        <taxon>Paenibacillus</taxon>
    </lineage>
</organism>
<dbReference type="InterPro" id="IPR052184">
    <property type="entry name" value="SDR_enzymes"/>
</dbReference>
<keyword evidence="2" id="KW-1185">Reference proteome</keyword>
<proteinExistence type="predicted"/>
<dbReference type="EMBL" id="JABBPN010000001">
    <property type="protein sequence ID" value="NMO94505.1"/>
    <property type="molecule type" value="Genomic_DNA"/>
</dbReference>
<dbReference type="PANTHER" id="PTHR45458:SF1">
    <property type="entry name" value="SHORT CHAIN DEHYDROGENASE"/>
    <property type="match status" value="1"/>
</dbReference>
<dbReference type="Gene3D" id="3.40.50.720">
    <property type="entry name" value="NAD(P)-binding Rossmann-like Domain"/>
    <property type="match status" value="1"/>
</dbReference>
<dbReference type="PRINTS" id="PR00081">
    <property type="entry name" value="GDHRDH"/>
</dbReference>
<accession>A0A848M169</accession>
<dbReference type="PANTHER" id="PTHR45458">
    <property type="entry name" value="SHORT-CHAIN DEHYDROGENASE/REDUCTASE SDR"/>
    <property type="match status" value="1"/>
</dbReference>
<evidence type="ECO:0000313" key="1">
    <source>
        <dbReference type="EMBL" id="NMO94505.1"/>
    </source>
</evidence>
<protein>
    <submittedName>
        <fullName evidence="1">SDR family NAD(P)-dependent oxidoreductase</fullName>
    </submittedName>
</protein>
<evidence type="ECO:0000313" key="2">
    <source>
        <dbReference type="Proteomes" id="UP000565468"/>
    </source>
</evidence>
<reference evidence="1 2" key="1">
    <citation type="submission" date="2020-04" db="EMBL/GenBank/DDBJ databases">
        <title>Paenibacillus algicola sp. nov., a novel marine bacterium producing alginate lyase.</title>
        <authorList>
            <person name="Huang H."/>
        </authorList>
    </citation>
    <scope>NUCLEOTIDE SEQUENCE [LARGE SCALE GENOMIC DNA]</scope>
    <source>
        <strain evidence="1 2">L7-75</strain>
    </source>
</reference>
<sequence>MLTACVTGADHGLGLALVRKLLLEGYRVIAGRYADHSPGLEQLEAAYADRLLVTTLDIGSDESVKQAVQAAKEFTPFVDILINNAGVLGDIDTGLGESLDFNDMQQVYNINALGPLRVVNGLLGLLQEGDAPLVINISSEAGSISQAARDRWFAYGMSKAALNMQSKLVYNALHGDVDVWVIHPGWMKTMMRGKVDDAADLTPEQSAEAIFCFIDNRTHETLEQKGGEIRYFDIEGQDLPW</sequence>
<dbReference type="InterPro" id="IPR036291">
    <property type="entry name" value="NAD(P)-bd_dom_sf"/>
</dbReference>